<dbReference type="AlphaFoldDB" id="A0A670ZI48"/>
<evidence type="ECO:0000259" key="1">
    <source>
        <dbReference type="Pfam" id="PF13837"/>
    </source>
</evidence>
<feature type="domain" description="Myb/SANT-like DNA-binding" evidence="1">
    <location>
        <begin position="9"/>
        <end position="90"/>
    </location>
</feature>
<reference evidence="2" key="2">
    <citation type="submission" date="2025-09" db="UniProtKB">
        <authorList>
            <consortium name="Ensembl"/>
        </authorList>
    </citation>
    <scope>IDENTIFICATION</scope>
</reference>
<dbReference type="PANTHER" id="PTHR47595">
    <property type="entry name" value="HEAT SHOCK 70 KDA PROTEIN 14"/>
    <property type="match status" value="1"/>
</dbReference>
<protein>
    <recommendedName>
        <fullName evidence="1">Myb/SANT-like DNA-binding domain-containing protein</fullName>
    </recommendedName>
</protein>
<organism evidence="2 3">
    <name type="scientific">Pseudonaja textilis</name>
    <name type="common">Eastern brown snake</name>
    <dbReference type="NCBI Taxonomy" id="8673"/>
    <lineage>
        <taxon>Eukaryota</taxon>
        <taxon>Metazoa</taxon>
        <taxon>Chordata</taxon>
        <taxon>Craniata</taxon>
        <taxon>Vertebrata</taxon>
        <taxon>Euteleostomi</taxon>
        <taxon>Lepidosauria</taxon>
        <taxon>Squamata</taxon>
        <taxon>Bifurcata</taxon>
        <taxon>Unidentata</taxon>
        <taxon>Episquamata</taxon>
        <taxon>Toxicofera</taxon>
        <taxon>Serpentes</taxon>
        <taxon>Colubroidea</taxon>
        <taxon>Elapidae</taxon>
        <taxon>Hydrophiinae</taxon>
        <taxon>Pseudonaja</taxon>
    </lineage>
</organism>
<keyword evidence="3" id="KW-1185">Reference proteome</keyword>
<dbReference type="GeneTree" id="ENSGT01120000273860"/>
<dbReference type="PANTHER" id="PTHR47595:SF1">
    <property type="entry name" value="MYB_SANT-LIKE DNA-BINDING DOMAIN-CONTAINING PROTEIN"/>
    <property type="match status" value="1"/>
</dbReference>
<dbReference type="Proteomes" id="UP000472273">
    <property type="component" value="Unplaced"/>
</dbReference>
<evidence type="ECO:0000313" key="3">
    <source>
        <dbReference type="Proteomes" id="UP000472273"/>
    </source>
</evidence>
<reference evidence="2" key="1">
    <citation type="submission" date="2025-08" db="UniProtKB">
        <authorList>
            <consortium name="Ensembl"/>
        </authorList>
    </citation>
    <scope>IDENTIFICATION</scope>
</reference>
<evidence type="ECO:0000313" key="2">
    <source>
        <dbReference type="Ensembl" id="ENSPTXP00000022501.1"/>
    </source>
</evidence>
<proteinExistence type="predicted"/>
<dbReference type="FunFam" id="1.10.10.60:FF:000032">
    <property type="entry name" value="Zinc finger and SCAN domain-containing 20"/>
    <property type="match status" value="1"/>
</dbReference>
<accession>A0A670ZI48</accession>
<dbReference type="Gene3D" id="1.10.10.60">
    <property type="entry name" value="Homeodomain-like"/>
    <property type="match status" value="1"/>
</dbReference>
<dbReference type="Ensembl" id="ENSPTXT00000023191.1">
    <property type="protein sequence ID" value="ENSPTXP00000022501.1"/>
    <property type="gene ID" value="ENSPTXG00000015575.1"/>
</dbReference>
<dbReference type="InterPro" id="IPR044822">
    <property type="entry name" value="Myb_DNA-bind_4"/>
</dbReference>
<name>A0A670ZI48_PSETE</name>
<sequence length="157" mass="18226">FLSGPGIHRETLDFLALWGEESIQAQLNRCHRNADVYQWISERMAEKGYFRDEDQCRTKGKDLKKSYKQAKLQDGVARQRCRFFHELDAILEKQPRTLEKFPDRIIKQWNNLPPEVVDAPTLEVSFLPAQGLGLEDFQGPFRLCYSILTYSTLSCLG</sequence>
<dbReference type="Pfam" id="PF13837">
    <property type="entry name" value="Myb_DNA-bind_4"/>
    <property type="match status" value="1"/>
</dbReference>